<evidence type="ECO:0000256" key="3">
    <source>
        <dbReference type="SAM" id="MobiDB-lite"/>
    </source>
</evidence>
<feature type="region of interest" description="Disordered" evidence="3">
    <location>
        <begin position="67"/>
        <end position="152"/>
    </location>
</feature>
<dbReference type="EMBL" id="PQXL01000121">
    <property type="protein sequence ID" value="THV51146.1"/>
    <property type="molecule type" value="Genomic_DNA"/>
</dbReference>
<name>A0A4V4HUY2_9HELO</name>
<feature type="domain" description="Zn(2)-C6 fungal-type" evidence="4">
    <location>
        <begin position="10"/>
        <end position="39"/>
    </location>
</feature>
<comment type="caution">
    <text evidence="5">The sequence shown here is derived from an EMBL/GenBank/DDBJ whole genome shotgun (WGS) entry which is preliminary data.</text>
</comment>
<keyword evidence="6" id="KW-1185">Reference proteome</keyword>
<dbReference type="GO" id="GO:0045944">
    <property type="term" value="P:positive regulation of transcription by RNA polymerase II"/>
    <property type="evidence" value="ECO:0007669"/>
    <property type="project" value="TreeGrafter"/>
</dbReference>
<feature type="compositionally biased region" description="Polar residues" evidence="3">
    <location>
        <begin position="135"/>
        <end position="152"/>
    </location>
</feature>
<dbReference type="GO" id="GO:0005634">
    <property type="term" value="C:nucleus"/>
    <property type="evidence" value="ECO:0007669"/>
    <property type="project" value="UniProtKB-SubCell"/>
</dbReference>
<dbReference type="PROSITE" id="PS00463">
    <property type="entry name" value="ZN2_CY6_FUNGAL_1"/>
    <property type="match status" value="1"/>
</dbReference>
<dbReference type="Pfam" id="PF00172">
    <property type="entry name" value="Zn_clus"/>
    <property type="match status" value="1"/>
</dbReference>
<comment type="subcellular location">
    <subcellularLocation>
        <location evidence="1">Nucleus</location>
    </subcellularLocation>
</comment>
<dbReference type="AlphaFoldDB" id="A0A4V4HUY2"/>
<feature type="compositionally biased region" description="Low complexity" evidence="3">
    <location>
        <begin position="121"/>
        <end position="134"/>
    </location>
</feature>
<evidence type="ECO:0000256" key="2">
    <source>
        <dbReference type="ARBA" id="ARBA00023242"/>
    </source>
</evidence>
<dbReference type="CDD" id="cd00067">
    <property type="entry name" value="GAL4"/>
    <property type="match status" value="1"/>
</dbReference>
<accession>A0A4V4HUY2</accession>
<dbReference type="GO" id="GO:0000976">
    <property type="term" value="F:transcription cis-regulatory region binding"/>
    <property type="evidence" value="ECO:0007669"/>
    <property type="project" value="TreeGrafter"/>
</dbReference>
<proteinExistence type="predicted"/>
<feature type="compositionally biased region" description="Polar residues" evidence="3">
    <location>
        <begin position="102"/>
        <end position="112"/>
    </location>
</feature>
<dbReference type="GO" id="GO:0000981">
    <property type="term" value="F:DNA-binding transcription factor activity, RNA polymerase II-specific"/>
    <property type="evidence" value="ECO:0007669"/>
    <property type="project" value="InterPro"/>
</dbReference>
<evidence type="ECO:0000259" key="4">
    <source>
        <dbReference type="PROSITE" id="PS50048"/>
    </source>
</evidence>
<gene>
    <name evidence="5" type="ORF">BGAL_0121g00100</name>
</gene>
<evidence type="ECO:0000313" key="5">
    <source>
        <dbReference type="EMBL" id="THV51146.1"/>
    </source>
</evidence>
<dbReference type="SUPFAM" id="SSF57701">
    <property type="entry name" value="Zn2/Cys6 DNA-binding domain"/>
    <property type="match status" value="1"/>
</dbReference>
<dbReference type="PANTHER" id="PTHR37534:SF26">
    <property type="entry name" value="TRANSCRIPTION FACTOR, PUTATIVE-RELATED"/>
    <property type="match status" value="1"/>
</dbReference>
<dbReference type="OrthoDB" id="5213892at2759"/>
<dbReference type="InterPro" id="IPR021858">
    <property type="entry name" value="Fun_TF"/>
</dbReference>
<keyword evidence="2" id="KW-0539">Nucleus</keyword>
<feature type="compositionally biased region" description="Polar residues" evidence="3">
    <location>
        <begin position="77"/>
        <end position="92"/>
    </location>
</feature>
<dbReference type="Gene3D" id="4.10.240.10">
    <property type="entry name" value="Zn(2)-C6 fungal-type DNA-binding domain"/>
    <property type="match status" value="1"/>
</dbReference>
<protein>
    <recommendedName>
        <fullName evidence="4">Zn(2)-C6 fungal-type domain-containing protein</fullName>
    </recommendedName>
</protein>
<dbReference type="Pfam" id="PF11951">
    <property type="entry name" value="Fungal_trans_2"/>
    <property type="match status" value="1"/>
</dbReference>
<dbReference type="Proteomes" id="UP000308671">
    <property type="component" value="Unassembled WGS sequence"/>
</dbReference>
<dbReference type="SMART" id="SM00066">
    <property type="entry name" value="GAL4"/>
    <property type="match status" value="1"/>
</dbReference>
<dbReference type="PANTHER" id="PTHR37534">
    <property type="entry name" value="TRANSCRIPTIONAL ACTIVATOR PROTEIN UGA3"/>
    <property type="match status" value="1"/>
</dbReference>
<organism evidence="5 6">
    <name type="scientific">Botrytis galanthina</name>
    <dbReference type="NCBI Taxonomy" id="278940"/>
    <lineage>
        <taxon>Eukaryota</taxon>
        <taxon>Fungi</taxon>
        <taxon>Dikarya</taxon>
        <taxon>Ascomycota</taxon>
        <taxon>Pezizomycotina</taxon>
        <taxon>Leotiomycetes</taxon>
        <taxon>Helotiales</taxon>
        <taxon>Sclerotiniaceae</taxon>
        <taxon>Botrytis</taxon>
    </lineage>
</organism>
<dbReference type="InterPro" id="IPR001138">
    <property type="entry name" value="Zn2Cys6_DnaBD"/>
</dbReference>
<dbReference type="InterPro" id="IPR036864">
    <property type="entry name" value="Zn2-C6_fun-type_DNA-bd_sf"/>
</dbReference>
<reference evidence="5 6" key="1">
    <citation type="submission" date="2017-12" db="EMBL/GenBank/DDBJ databases">
        <title>Comparative genomics of Botrytis spp.</title>
        <authorList>
            <person name="Valero-Jimenez C.A."/>
            <person name="Tapia P."/>
            <person name="Veloso J."/>
            <person name="Silva-Moreno E."/>
            <person name="Staats M."/>
            <person name="Valdes J.H."/>
            <person name="Van Kan J.A.L."/>
        </authorList>
    </citation>
    <scope>NUCLEOTIDE SEQUENCE [LARGE SCALE GENOMIC DNA]</scope>
    <source>
        <strain evidence="5 6">MUCL435</strain>
    </source>
</reference>
<sequence length="587" mass="64945">MSNLLRSKSGCWTCRLRKKKCDERKPSPCSTCESLAITCYGYGAKPDWMDNGLREKEMANSIKQIVKHTSRRKDRLSGSNVAPNKGVNTDASTIDIAPKTTDAPTRTISTGIEDTAYHKTPSGSSPAQSSPSISAETSTGTTPESGNTFFGTPTITNNEAALLMHFVDNVFPLQYPMYKPEVSEGGRGWLLSLLLKTKPLYHASIGLSAYHRGVVLRELTSGGCTKPSIAEQESHLAICLTEFQEAIRSAHDCAKDCVYGRDICVGSSLAIVACVVQLVFFELFGVQKSSWQIHLRAATDLFGQGYRAHAAELGLWANDESAAITPPTACELLNNEPSIIFLFLSGVVMWLDVVSCITTGKSPQLLDLHHMAFGRQIKLEKVMGCKNWVMTEIGRISTLHECKRNGLQSGTFDAHLFETQVDVIRQTIRRGLNEQFLTELRITNTNTNTTSHGESGISGQSIITRLFTRAACIYLELVAHGFKVVEEKPDLYSLIAEPLKMLTTILSADLIRAIVCPLYIIGCVAKVEERDIFRKMFSSPPLNDPFMHHRSTILPLLEKVWILRDTHSNNVSWECVLQLSDDKILLL</sequence>
<dbReference type="PROSITE" id="PS50048">
    <property type="entry name" value="ZN2_CY6_FUNGAL_2"/>
    <property type="match status" value="1"/>
</dbReference>
<evidence type="ECO:0000256" key="1">
    <source>
        <dbReference type="ARBA" id="ARBA00004123"/>
    </source>
</evidence>
<dbReference type="GO" id="GO:0008270">
    <property type="term" value="F:zinc ion binding"/>
    <property type="evidence" value="ECO:0007669"/>
    <property type="project" value="InterPro"/>
</dbReference>
<evidence type="ECO:0000313" key="6">
    <source>
        <dbReference type="Proteomes" id="UP000308671"/>
    </source>
</evidence>